<evidence type="ECO:0000313" key="2">
    <source>
        <dbReference type="Proteomes" id="UP000011718"/>
    </source>
</evidence>
<dbReference type="HOGENOM" id="CLU_3057146_0_0_2"/>
<dbReference type="KEGG" id="mmaz:MmTuc01_3109"/>
<dbReference type="Proteomes" id="UP000011718">
    <property type="component" value="Chromosome"/>
</dbReference>
<name>M1Q1C8_METMZ</name>
<dbReference type="EMBL" id="CP004144">
    <property type="protein sequence ID" value="AGF98371.1"/>
    <property type="molecule type" value="Genomic_DNA"/>
</dbReference>
<protein>
    <submittedName>
        <fullName evidence="1">Uncharacterized protein</fullName>
    </submittedName>
</protein>
<sequence length="53" mass="6103">MNLEYLEKKLVQYVICVIKGMNPTSLELTECRKSIHTQIYAGRPIMNVPIPII</sequence>
<proteinExistence type="predicted"/>
<reference evidence="1 2" key="1">
    <citation type="journal article" date="2013" name="Genome Announc.">
        <title>Complete Genome of a Methanosarcina mazei Strain Isolated from Sediment Samples from an Amazonian Flooded Area.</title>
        <authorList>
            <person name="Assis das Gracas D."/>
            <person name="Thiago Juca Ramos R."/>
            <person name="Vieira Araujo A.C."/>
            <person name="Zahlouth R."/>
            <person name="Ribeiro Carneiro A."/>
            <person name="Souza Lopes T."/>
            <person name="Azevedo Barauna R."/>
            <person name="Azevedo V."/>
            <person name="Cruz Schneider M.P."/>
            <person name="Pellizari V.H."/>
            <person name="Silva A."/>
        </authorList>
    </citation>
    <scope>NUCLEOTIDE SEQUENCE [LARGE SCALE GENOMIC DNA]</scope>
    <source>
        <strain evidence="1 2">Tuc01</strain>
    </source>
</reference>
<organism evidence="1 2">
    <name type="scientific">Methanosarcina mazei Tuc01</name>
    <dbReference type="NCBI Taxonomy" id="1236903"/>
    <lineage>
        <taxon>Archaea</taxon>
        <taxon>Methanobacteriati</taxon>
        <taxon>Methanobacteriota</taxon>
        <taxon>Stenosarchaea group</taxon>
        <taxon>Methanomicrobia</taxon>
        <taxon>Methanosarcinales</taxon>
        <taxon>Methanosarcinaceae</taxon>
        <taxon>Methanosarcina</taxon>
    </lineage>
</organism>
<dbReference type="AlphaFoldDB" id="M1Q1C8"/>
<dbReference type="BioCyc" id="MMAZ1236903:G139K-2960-MONOMER"/>
<evidence type="ECO:0000313" key="1">
    <source>
        <dbReference type="EMBL" id="AGF98371.1"/>
    </source>
</evidence>
<accession>M1Q1C8</accession>
<gene>
    <name evidence="1" type="ORF">MmTuc01_3109</name>
</gene>